<dbReference type="EMBL" id="MN740369">
    <property type="protein sequence ID" value="QHU03122.1"/>
    <property type="molecule type" value="Genomic_DNA"/>
</dbReference>
<protein>
    <submittedName>
        <fullName evidence="2">Uncharacterized protein</fullName>
    </submittedName>
</protein>
<evidence type="ECO:0000256" key="1">
    <source>
        <dbReference type="SAM" id="Phobius"/>
    </source>
</evidence>
<keyword evidence="1" id="KW-1133">Transmembrane helix</keyword>
<name>A0A6C0JBU6_9ZZZZ</name>
<proteinExistence type="predicted"/>
<keyword evidence="1" id="KW-0812">Transmembrane</keyword>
<organism evidence="2">
    <name type="scientific">viral metagenome</name>
    <dbReference type="NCBI Taxonomy" id="1070528"/>
    <lineage>
        <taxon>unclassified sequences</taxon>
        <taxon>metagenomes</taxon>
        <taxon>organismal metagenomes</taxon>
    </lineage>
</organism>
<feature type="transmembrane region" description="Helical" evidence="1">
    <location>
        <begin position="32"/>
        <end position="50"/>
    </location>
</feature>
<feature type="transmembrane region" description="Helical" evidence="1">
    <location>
        <begin position="57"/>
        <end position="82"/>
    </location>
</feature>
<keyword evidence="1" id="KW-0472">Membrane</keyword>
<dbReference type="AlphaFoldDB" id="A0A6C0JBU6"/>
<sequence>MLENLCAPAQLYVAFSITQIIIDIFKNMHNTAFFKFMVMIIFTIMLNVLCKRGLGIVSWMIVFLPFIMMTIITTLLLFTFGLSPENGKLNYSTKYPVSLNSSNKTNTESKKYERVIRK</sequence>
<evidence type="ECO:0000313" key="2">
    <source>
        <dbReference type="EMBL" id="QHU03122.1"/>
    </source>
</evidence>
<accession>A0A6C0JBU6</accession>
<reference evidence="2" key="1">
    <citation type="journal article" date="2020" name="Nature">
        <title>Giant virus diversity and host interactions through global metagenomics.</title>
        <authorList>
            <person name="Schulz F."/>
            <person name="Roux S."/>
            <person name="Paez-Espino D."/>
            <person name="Jungbluth S."/>
            <person name="Walsh D.A."/>
            <person name="Denef V.J."/>
            <person name="McMahon K.D."/>
            <person name="Konstantinidis K.T."/>
            <person name="Eloe-Fadrosh E.A."/>
            <person name="Kyrpides N.C."/>
            <person name="Woyke T."/>
        </authorList>
    </citation>
    <scope>NUCLEOTIDE SEQUENCE</scope>
    <source>
        <strain evidence="2">GVMAG-M-3300025890-48</strain>
    </source>
</reference>